<feature type="chain" id="PRO_5038907941" evidence="5">
    <location>
        <begin position="24"/>
        <end position="199"/>
    </location>
</feature>
<evidence type="ECO:0000259" key="6">
    <source>
        <dbReference type="Pfam" id="PF04234"/>
    </source>
</evidence>
<keyword evidence="4" id="KW-0812">Transmembrane</keyword>
<keyword evidence="4" id="KW-1133">Transmembrane helix</keyword>
<dbReference type="GO" id="GO:0042597">
    <property type="term" value="C:periplasmic space"/>
    <property type="evidence" value="ECO:0007669"/>
    <property type="project" value="InterPro"/>
</dbReference>
<dbReference type="SUPFAM" id="SSF81296">
    <property type="entry name" value="E set domains"/>
    <property type="match status" value="1"/>
</dbReference>
<dbReference type="Gene3D" id="2.60.40.1220">
    <property type="match status" value="1"/>
</dbReference>
<evidence type="ECO:0000256" key="3">
    <source>
        <dbReference type="SAM" id="MobiDB-lite"/>
    </source>
</evidence>
<dbReference type="GO" id="GO:0046688">
    <property type="term" value="P:response to copper ion"/>
    <property type="evidence" value="ECO:0007669"/>
    <property type="project" value="InterPro"/>
</dbReference>
<keyword evidence="4" id="KW-0472">Membrane</keyword>
<keyword evidence="2" id="KW-0186">Copper</keyword>
<name>A0A4P7IIM0_9ACTN</name>
<dbReference type="PROSITE" id="PS51257">
    <property type="entry name" value="PROKAR_LIPOPROTEIN"/>
    <property type="match status" value="1"/>
</dbReference>
<feature type="signal peptide" evidence="5">
    <location>
        <begin position="1"/>
        <end position="23"/>
    </location>
</feature>
<dbReference type="Proteomes" id="UP000294853">
    <property type="component" value="Chromosome"/>
</dbReference>
<dbReference type="InterPro" id="IPR014756">
    <property type="entry name" value="Ig_E-set"/>
</dbReference>
<dbReference type="InterPro" id="IPR014755">
    <property type="entry name" value="Cu-Rt/internalin_Ig-like"/>
</dbReference>
<feature type="transmembrane region" description="Helical" evidence="4">
    <location>
        <begin position="167"/>
        <end position="193"/>
    </location>
</feature>
<dbReference type="Pfam" id="PF04234">
    <property type="entry name" value="CopC"/>
    <property type="match status" value="1"/>
</dbReference>
<dbReference type="InterPro" id="IPR007348">
    <property type="entry name" value="CopC_dom"/>
</dbReference>
<feature type="domain" description="CopC" evidence="6">
    <location>
        <begin position="33"/>
        <end position="132"/>
    </location>
</feature>
<evidence type="ECO:0000256" key="4">
    <source>
        <dbReference type="SAM" id="Phobius"/>
    </source>
</evidence>
<evidence type="ECO:0000256" key="1">
    <source>
        <dbReference type="ARBA" id="ARBA00022729"/>
    </source>
</evidence>
<dbReference type="GO" id="GO:0005507">
    <property type="term" value="F:copper ion binding"/>
    <property type="evidence" value="ECO:0007669"/>
    <property type="project" value="InterPro"/>
</dbReference>
<keyword evidence="8" id="KW-1185">Reference proteome</keyword>
<keyword evidence="1 5" id="KW-0732">Signal</keyword>
<dbReference type="OrthoDB" id="5242236at2"/>
<reference evidence="7 8" key="1">
    <citation type="submission" date="2019-03" db="EMBL/GenBank/DDBJ databases">
        <title>Three New Species of Nocardioides, Nocardioides euryhalodurans sp. nov., Nocardioides seonyuensis sp. nov. and Nocardioides eburneoflavus sp. nov. Iolated from Soil.</title>
        <authorList>
            <person name="Roh S.G."/>
            <person name="Lee C."/>
            <person name="Kim M.-K."/>
            <person name="Kim S.B."/>
        </authorList>
    </citation>
    <scope>NUCLEOTIDE SEQUENCE [LARGE SCALE GENOMIC DNA]</scope>
    <source>
        <strain evidence="7 8">MMS17-SY207-3</strain>
    </source>
</reference>
<sequence length="199" mass="20303">MVSHVRVRWVPALLAAMVGVVTACLLAGPAAAHTDLISVDPADGAGLEKVPSELTLEFSEEMDPGLSTVTVQVDGGAPTTLEVTAGRSASILVATVPSSLAAQPGTVSRWRSAFRVVSKDGHPVAGESSFTVRTADAPREERTSAAPTPAGEEAHTSPPSGGDDSDIPWGLVAAAVAVLSLLLLTVLAAVRLLKRDPDA</sequence>
<dbReference type="RefSeq" id="WP_135269254.1">
    <property type="nucleotide sequence ID" value="NZ_CP038436.1"/>
</dbReference>
<accession>A0A4P7IIM0</accession>
<evidence type="ECO:0000313" key="7">
    <source>
        <dbReference type="EMBL" id="QBX57269.1"/>
    </source>
</evidence>
<proteinExistence type="predicted"/>
<organism evidence="7 8">
    <name type="scientific">Nocardioides seonyuensis</name>
    <dbReference type="NCBI Taxonomy" id="2518371"/>
    <lineage>
        <taxon>Bacteria</taxon>
        <taxon>Bacillati</taxon>
        <taxon>Actinomycetota</taxon>
        <taxon>Actinomycetes</taxon>
        <taxon>Propionibacteriales</taxon>
        <taxon>Nocardioidaceae</taxon>
        <taxon>Nocardioides</taxon>
    </lineage>
</organism>
<dbReference type="AlphaFoldDB" id="A0A4P7IIM0"/>
<gene>
    <name evidence="7" type="ORF">EXE58_18780</name>
</gene>
<protein>
    <submittedName>
        <fullName evidence="7">Copper resistance protein CopC</fullName>
    </submittedName>
</protein>
<evidence type="ECO:0000256" key="5">
    <source>
        <dbReference type="SAM" id="SignalP"/>
    </source>
</evidence>
<evidence type="ECO:0000313" key="8">
    <source>
        <dbReference type="Proteomes" id="UP000294853"/>
    </source>
</evidence>
<evidence type="ECO:0000256" key="2">
    <source>
        <dbReference type="ARBA" id="ARBA00023008"/>
    </source>
</evidence>
<feature type="region of interest" description="Disordered" evidence="3">
    <location>
        <begin position="125"/>
        <end position="163"/>
    </location>
</feature>
<dbReference type="KEGG" id="nsn:EXE58_18780"/>
<dbReference type="EMBL" id="CP038436">
    <property type="protein sequence ID" value="QBX57269.1"/>
    <property type="molecule type" value="Genomic_DNA"/>
</dbReference>